<evidence type="ECO:0000256" key="7">
    <source>
        <dbReference type="ARBA" id="ARBA00022898"/>
    </source>
</evidence>
<evidence type="ECO:0000256" key="9">
    <source>
        <dbReference type="ARBA" id="ARBA00023004"/>
    </source>
</evidence>
<keyword evidence="6" id="KW-0479">Metal-binding</keyword>
<evidence type="ECO:0000256" key="1">
    <source>
        <dbReference type="ARBA" id="ARBA00003469"/>
    </source>
</evidence>
<keyword evidence="5" id="KW-0808">Transferase</keyword>
<dbReference type="SUPFAM" id="SSF53850">
    <property type="entry name" value="Periplasmic binding protein-like II"/>
    <property type="match status" value="1"/>
</dbReference>
<dbReference type="GO" id="GO:0046872">
    <property type="term" value="F:metal ion binding"/>
    <property type="evidence" value="ECO:0007669"/>
    <property type="project" value="UniProtKB-KW"/>
</dbReference>
<dbReference type="InterPro" id="IPR015168">
    <property type="entry name" value="SsuA/THI5"/>
</dbReference>
<evidence type="ECO:0000313" key="13">
    <source>
        <dbReference type="EMBL" id="CAA9486757.1"/>
    </source>
</evidence>
<comment type="subunit">
    <text evidence="4">Homodimer.</text>
</comment>
<comment type="similarity">
    <text evidence="3">Belongs to the NMT1/THI5 family.</text>
</comment>
<gene>
    <name evidence="13" type="ORF">AVDCRST_MAG69-1120</name>
</gene>
<evidence type="ECO:0000259" key="12">
    <source>
        <dbReference type="Pfam" id="PF09084"/>
    </source>
</evidence>
<dbReference type="Gene3D" id="3.40.190.10">
    <property type="entry name" value="Periplasmic binding protein-like II"/>
    <property type="match status" value="2"/>
</dbReference>
<evidence type="ECO:0000256" key="2">
    <source>
        <dbReference type="ARBA" id="ARBA00004948"/>
    </source>
</evidence>
<evidence type="ECO:0000256" key="5">
    <source>
        <dbReference type="ARBA" id="ARBA00022679"/>
    </source>
</evidence>
<name>A0A6J4S9K1_9ACTN</name>
<keyword evidence="8" id="KW-0784">Thiamine biosynthesis</keyword>
<dbReference type="GO" id="GO:0016740">
    <property type="term" value="F:transferase activity"/>
    <property type="evidence" value="ECO:0007669"/>
    <property type="project" value="UniProtKB-KW"/>
</dbReference>
<evidence type="ECO:0000256" key="3">
    <source>
        <dbReference type="ARBA" id="ARBA00009406"/>
    </source>
</evidence>
<evidence type="ECO:0000256" key="8">
    <source>
        <dbReference type="ARBA" id="ARBA00022977"/>
    </source>
</evidence>
<evidence type="ECO:0000256" key="6">
    <source>
        <dbReference type="ARBA" id="ARBA00022723"/>
    </source>
</evidence>
<dbReference type="PANTHER" id="PTHR31528">
    <property type="entry name" value="4-AMINO-5-HYDROXYMETHYL-2-METHYLPYRIMIDINE PHOSPHATE SYNTHASE THI11-RELATED"/>
    <property type="match status" value="1"/>
</dbReference>
<dbReference type="PROSITE" id="PS51257">
    <property type="entry name" value="PROKAR_LIPOPROTEIN"/>
    <property type="match status" value="1"/>
</dbReference>
<organism evidence="13">
    <name type="scientific">uncultured Solirubrobacteraceae bacterium</name>
    <dbReference type="NCBI Taxonomy" id="1162706"/>
    <lineage>
        <taxon>Bacteria</taxon>
        <taxon>Bacillati</taxon>
        <taxon>Actinomycetota</taxon>
        <taxon>Thermoleophilia</taxon>
        <taxon>Solirubrobacterales</taxon>
        <taxon>Solirubrobacteraceae</taxon>
        <taxon>environmental samples</taxon>
    </lineage>
</organism>
<dbReference type="GO" id="GO:0009228">
    <property type="term" value="P:thiamine biosynthetic process"/>
    <property type="evidence" value="ECO:0007669"/>
    <property type="project" value="UniProtKB-KW"/>
</dbReference>
<comment type="catalytic activity">
    <reaction evidence="11">
        <text>N(6)-(pyridoxal phosphate)-L-lysyl-[4-amino-5-hydroxymethyl-2-methylpyrimidine phosphate synthase] + L-histidyl-[4-amino-5-hydroxymethyl-2-methylpyrimidine phosphate synthase] + 2 Fe(3+) + 4 H2O = L-lysyl-[4-amino-5-hydroxymethyl-2-methylpyrimidine phosphate synthase] + (2S)-2-amino-5-hydroxy-4-oxopentanoyl-[4-amino-5-hydroxymethyl-2-methylpyrimidine phosphate synthase] + 4-amino-2-methyl-5-(phosphooxymethyl)pyrimidine + 3-oxopropanoate + 2 Fe(2+) + 2 H(+)</text>
        <dbReference type="Rhea" id="RHEA:65756"/>
        <dbReference type="Rhea" id="RHEA-COMP:16892"/>
        <dbReference type="Rhea" id="RHEA-COMP:16893"/>
        <dbReference type="Rhea" id="RHEA-COMP:16894"/>
        <dbReference type="Rhea" id="RHEA-COMP:16895"/>
        <dbReference type="ChEBI" id="CHEBI:15377"/>
        <dbReference type="ChEBI" id="CHEBI:15378"/>
        <dbReference type="ChEBI" id="CHEBI:29033"/>
        <dbReference type="ChEBI" id="CHEBI:29034"/>
        <dbReference type="ChEBI" id="CHEBI:29969"/>
        <dbReference type="ChEBI" id="CHEBI:29979"/>
        <dbReference type="ChEBI" id="CHEBI:33190"/>
        <dbReference type="ChEBI" id="CHEBI:58354"/>
        <dbReference type="ChEBI" id="CHEBI:143915"/>
        <dbReference type="ChEBI" id="CHEBI:157692"/>
    </reaction>
    <physiologicalReaction direction="left-to-right" evidence="11">
        <dbReference type="Rhea" id="RHEA:65757"/>
    </physiologicalReaction>
</comment>
<evidence type="ECO:0000256" key="4">
    <source>
        <dbReference type="ARBA" id="ARBA00011738"/>
    </source>
</evidence>
<dbReference type="Pfam" id="PF09084">
    <property type="entry name" value="NMT1"/>
    <property type="match status" value="1"/>
</dbReference>
<evidence type="ECO:0000256" key="11">
    <source>
        <dbReference type="ARBA" id="ARBA00048179"/>
    </source>
</evidence>
<reference evidence="13" key="1">
    <citation type="submission" date="2020-02" db="EMBL/GenBank/DDBJ databases">
        <authorList>
            <person name="Meier V. D."/>
        </authorList>
    </citation>
    <scope>NUCLEOTIDE SEQUENCE</scope>
    <source>
        <strain evidence="13">AVDCRST_MAG69</strain>
    </source>
</reference>
<comment type="function">
    <text evidence="1">Responsible for the formation of the pyrimidine heterocycle in the thiamine biosynthesis pathway. Catalyzes the formation of hydroxymethylpyrimidine phosphate (HMP-P) from histidine and pyridoxal phosphate (PLP). The protein uses PLP and the active site histidine to form HMP-P, generating an inactive enzyme. The enzyme can only undergo a single turnover, which suggests it is a suicide enzyme.</text>
</comment>
<feature type="domain" description="SsuA/THI5-like" evidence="12">
    <location>
        <begin position="46"/>
        <end position="253"/>
    </location>
</feature>
<dbReference type="InterPro" id="IPR027939">
    <property type="entry name" value="NMT1/THI5"/>
</dbReference>
<proteinExistence type="inferred from homology"/>
<dbReference type="EMBL" id="CADCVP010000125">
    <property type="protein sequence ID" value="CAA9486757.1"/>
    <property type="molecule type" value="Genomic_DNA"/>
</dbReference>
<comment type="pathway">
    <text evidence="2">Cofactor biosynthesis; thiamine diphosphate biosynthesis.</text>
</comment>
<accession>A0A6J4S9K1</accession>
<dbReference type="PANTHER" id="PTHR31528:SF1">
    <property type="entry name" value="4-AMINO-5-HYDROXYMETHYL-2-METHYLPYRIMIDINE PHOSPHATE SYNTHASE THI11-RELATED"/>
    <property type="match status" value="1"/>
</dbReference>
<keyword evidence="7" id="KW-0663">Pyridoxal phosphate</keyword>
<dbReference type="AlphaFoldDB" id="A0A6J4S9K1"/>
<keyword evidence="9" id="KW-0408">Iron</keyword>
<sequence>MSLIVRALVLVVGALALAGCGGVSRIGEDLPRQDARLMLDAPAGAVHAGILLAAERGFDRGEGIRLRIRRPVAGGPLAALRRERVDAALIDIHELARMRAGGADMVGVMALVQRPSRSLLAPAGVRSPAGLKGRDVAVGDEPAGPAILRSMVSSGSGDVDAVRILRRADPARALRAGRADGAVVDAIAEGVPLRLDEPGLRELRPEAYGVPAYPGVVMVVKRRTLDERANVVRALIRTLQRGYREAQVDPESAASALQTRAPGTERRIVMAQLNAVSPRWTAGTDAYGELRPETLRDWARWAVGSGAIERAPRIERAFDTTLVTRQSTP</sequence>
<evidence type="ECO:0000256" key="10">
    <source>
        <dbReference type="ARBA" id="ARBA00033171"/>
    </source>
</evidence>
<protein>
    <recommendedName>
        <fullName evidence="10">Thiamine pyrimidine synthase</fullName>
    </recommendedName>
</protein>